<dbReference type="InterPro" id="IPR014729">
    <property type="entry name" value="Rossmann-like_a/b/a_fold"/>
</dbReference>
<feature type="compositionally biased region" description="Low complexity" evidence="1">
    <location>
        <begin position="495"/>
        <end position="520"/>
    </location>
</feature>
<dbReference type="Gene3D" id="3.40.50.620">
    <property type="entry name" value="HUPs"/>
    <property type="match status" value="1"/>
</dbReference>
<feature type="region of interest" description="Disordered" evidence="1">
    <location>
        <begin position="1"/>
        <end position="71"/>
    </location>
</feature>
<dbReference type="EMBL" id="JADGJQ010000052">
    <property type="protein sequence ID" value="KAJ3175398.1"/>
    <property type="molecule type" value="Genomic_DNA"/>
</dbReference>
<dbReference type="PANTHER" id="PTHR31964:SF113">
    <property type="entry name" value="USPA DOMAIN-CONTAINING PROTEIN"/>
    <property type="match status" value="1"/>
</dbReference>
<dbReference type="SUPFAM" id="SSF52402">
    <property type="entry name" value="Adenine nucleotide alpha hydrolases-like"/>
    <property type="match status" value="1"/>
</dbReference>
<feature type="compositionally biased region" description="Polar residues" evidence="1">
    <location>
        <begin position="42"/>
        <end position="53"/>
    </location>
</feature>
<evidence type="ECO:0000313" key="3">
    <source>
        <dbReference type="EMBL" id="KAJ3175398.1"/>
    </source>
</evidence>
<keyword evidence="4" id="KW-1185">Reference proteome</keyword>
<proteinExistence type="predicted"/>
<dbReference type="PANTHER" id="PTHR31964">
    <property type="entry name" value="ADENINE NUCLEOTIDE ALPHA HYDROLASES-LIKE SUPERFAMILY PROTEIN"/>
    <property type="match status" value="1"/>
</dbReference>
<protein>
    <recommendedName>
        <fullName evidence="2">UspA domain-containing protein</fullName>
    </recommendedName>
</protein>
<name>A0AAD5XKL0_9FUNG</name>
<dbReference type="Pfam" id="PF00582">
    <property type="entry name" value="Usp"/>
    <property type="match status" value="1"/>
</dbReference>
<feature type="domain" description="UspA" evidence="2">
    <location>
        <begin position="372"/>
        <end position="539"/>
    </location>
</feature>
<feature type="compositionally biased region" description="Basic and acidic residues" evidence="1">
    <location>
        <begin position="217"/>
        <end position="226"/>
    </location>
</feature>
<dbReference type="CDD" id="cd23659">
    <property type="entry name" value="USP_At3g01520-like"/>
    <property type="match status" value="1"/>
</dbReference>
<organism evidence="3 4">
    <name type="scientific">Geranomyces variabilis</name>
    <dbReference type="NCBI Taxonomy" id="109894"/>
    <lineage>
        <taxon>Eukaryota</taxon>
        <taxon>Fungi</taxon>
        <taxon>Fungi incertae sedis</taxon>
        <taxon>Chytridiomycota</taxon>
        <taxon>Chytridiomycota incertae sedis</taxon>
        <taxon>Chytridiomycetes</taxon>
        <taxon>Spizellomycetales</taxon>
        <taxon>Powellomycetaceae</taxon>
        <taxon>Geranomyces</taxon>
    </lineage>
</organism>
<gene>
    <name evidence="3" type="ORF">HDU87_006218</name>
</gene>
<dbReference type="AlphaFoldDB" id="A0AAD5XKL0"/>
<evidence type="ECO:0000313" key="4">
    <source>
        <dbReference type="Proteomes" id="UP001212152"/>
    </source>
</evidence>
<feature type="compositionally biased region" description="Pro residues" evidence="1">
    <location>
        <begin position="58"/>
        <end position="68"/>
    </location>
</feature>
<feature type="region of interest" description="Disordered" evidence="1">
    <location>
        <begin position="492"/>
        <end position="525"/>
    </location>
</feature>
<evidence type="ECO:0000259" key="2">
    <source>
        <dbReference type="Pfam" id="PF00582"/>
    </source>
</evidence>
<evidence type="ECO:0000256" key="1">
    <source>
        <dbReference type="SAM" id="MobiDB-lite"/>
    </source>
</evidence>
<dbReference type="InterPro" id="IPR006016">
    <property type="entry name" value="UspA"/>
</dbReference>
<comment type="caution">
    <text evidence="3">The sequence shown here is derived from an EMBL/GenBank/DDBJ whole genome shotgun (WGS) entry which is preliminary data.</text>
</comment>
<reference evidence="3" key="1">
    <citation type="submission" date="2020-05" db="EMBL/GenBank/DDBJ databases">
        <title>Phylogenomic resolution of chytrid fungi.</title>
        <authorList>
            <person name="Stajich J.E."/>
            <person name="Amses K."/>
            <person name="Simmons R."/>
            <person name="Seto K."/>
            <person name="Myers J."/>
            <person name="Bonds A."/>
            <person name="Quandt C.A."/>
            <person name="Barry K."/>
            <person name="Liu P."/>
            <person name="Grigoriev I."/>
            <person name="Longcore J.E."/>
            <person name="James T.Y."/>
        </authorList>
    </citation>
    <scope>NUCLEOTIDE SEQUENCE</scope>
    <source>
        <strain evidence="3">JEL0379</strain>
    </source>
</reference>
<feature type="compositionally biased region" description="Basic and acidic residues" evidence="1">
    <location>
        <begin position="1"/>
        <end position="10"/>
    </location>
</feature>
<accession>A0AAD5XKL0</accession>
<feature type="compositionally biased region" description="Low complexity" evidence="1">
    <location>
        <begin position="263"/>
        <end position="283"/>
    </location>
</feature>
<sequence>MLRQDVDSLRNADVLPPPPPSQPPIILDRTSASAAIRATLSPRPNLSFNTAPNGRNAPPSPLFDPPPHCGAAANATPTLGAFRISTGASPENGYEAAIPLSGSSELLRSHSQYRHASPSNDMASPPPAGVLTPASVNTTSVAAVPVAAAGPRFYDPLSPMEDGVPPLVTPNRHMHRHRRSPSLDAGMFGQPETPQPLAGVTFTFPQPLHSPLRRPSAVREDVEMPSRRNAVPRYDPSSMPIALPEWPPPSHTSHNVPPLGTDAPFPAAPSSPRQAPPSAHQSSGILVSPPHFSSPPSTLATTPHPRSHPDPFPLRTPATGREDRSYALPSPLPPLPRLATTLHPLSASLPSSTASVQKQSPIVQQPLKPRRQTILIGIDGSMYANGAFDWAAVHLLAKGDNLIVARVLAEADVRAQYLADQAKGTRILEQELKNHASNLLNLYIPRLQRIAPQTSDVAVTAKIKIGRTHEVLCTLATELKASRLVIGSRGVAKRTSTSSNSSSLSPSRTTSQQSQQKQQQHPGAVARHCLARASVPVTCVLPLGTTTFATASGTTASTVHSQKFEVTHGGNYCVAGLEAANEAFYAVV</sequence>
<dbReference type="Proteomes" id="UP001212152">
    <property type="component" value="Unassembled WGS sequence"/>
</dbReference>
<feature type="region of interest" description="Disordered" evidence="1">
    <location>
        <begin position="207"/>
        <end position="339"/>
    </location>
</feature>